<evidence type="ECO:0000256" key="1">
    <source>
        <dbReference type="SAM" id="Phobius"/>
    </source>
</evidence>
<keyword evidence="1" id="KW-0812">Transmembrane</keyword>
<feature type="transmembrane region" description="Helical" evidence="1">
    <location>
        <begin position="20"/>
        <end position="38"/>
    </location>
</feature>
<accession>A0A1R0H5K0</accession>
<gene>
    <name evidence="2" type="ORF">AYI68_g1418</name>
</gene>
<dbReference type="OrthoDB" id="2360774at2759"/>
<evidence type="ECO:0000313" key="3">
    <source>
        <dbReference type="Proteomes" id="UP000187455"/>
    </source>
</evidence>
<evidence type="ECO:0000313" key="2">
    <source>
        <dbReference type="EMBL" id="OLY84417.1"/>
    </source>
</evidence>
<name>A0A1R0H5K0_9FUNG</name>
<sequence>MMIKDKNFIIKGVLRKVKTFTLVVLILTCVYWAILYFPSHLYFNTKHNLYHGDSSTRIYPSIKFDLKSSNSSNWHLSTHGFNALKIKDESKFVNYVRLPKEYYGPGKLSDLGEEYLVMVPISKVEDIVFLKNFYSDLNIKVICDLDDPREECDHHLPGNYKYGSLDKKTFDLFKYACENFKGYKMYAKMDFDAYLDKNYAYGVIKFMMDNSDKRIYYGNPYMDKKVKKVFMGGNFYAITSPLMADYCSCNIPTPMSVPEDEWYGNVLTDCTKELNDGKNHQIQYMYNDMKKILHKEYRSSGVHLRLGRGVYKSWFF</sequence>
<dbReference type="AlphaFoldDB" id="A0A1R0H5K0"/>
<protein>
    <submittedName>
        <fullName evidence="2">Uncharacterized protein</fullName>
    </submittedName>
</protein>
<keyword evidence="3" id="KW-1185">Reference proteome</keyword>
<keyword evidence="1" id="KW-0472">Membrane</keyword>
<reference evidence="2 3" key="1">
    <citation type="journal article" date="2016" name="Mol. Biol. Evol.">
        <title>Genome-Wide Survey of Gut Fungi (Harpellales) Reveals the First Horizontally Transferred Ubiquitin Gene from a Mosquito Host.</title>
        <authorList>
            <person name="Wang Y."/>
            <person name="White M.M."/>
            <person name="Kvist S."/>
            <person name="Moncalvo J.M."/>
        </authorList>
    </citation>
    <scope>NUCLEOTIDE SEQUENCE [LARGE SCALE GENOMIC DNA]</scope>
    <source>
        <strain evidence="2 3">ALG-7-W6</strain>
    </source>
</reference>
<keyword evidence="1" id="KW-1133">Transmembrane helix</keyword>
<organism evidence="2 3">
    <name type="scientific">Smittium mucronatum</name>
    <dbReference type="NCBI Taxonomy" id="133383"/>
    <lineage>
        <taxon>Eukaryota</taxon>
        <taxon>Fungi</taxon>
        <taxon>Fungi incertae sedis</taxon>
        <taxon>Zoopagomycota</taxon>
        <taxon>Kickxellomycotina</taxon>
        <taxon>Harpellomycetes</taxon>
        <taxon>Harpellales</taxon>
        <taxon>Legeriomycetaceae</taxon>
        <taxon>Smittium</taxon>
    </lineage>
</organism>
<proteinExistence type="predicted"/>
<dbReference type="EMBL" id="LSSL01000503">
    <property type="protein sequence ID" value="OLY84417.1"/>
    <property type="molecule type" value="Genomic_DNA"/>
</dbReference>
<comment type="caution">
    <text evidence="2">The sequence shown here is derived from an EMBL/GenBank/DDBJ whole genome shotgun (WGS) entry which is preliminary data.</text>
</comment>
<dbReference type="Proteomes" id="UP000187455">
    <property type="component" value="Unassembled WGS sequence"/>
</dbReference>